<organism evidence="2 3">
    <name type="scientific">Rhizobium rosettiformans W3</name>
    <dbReference type="NCBI Taxonomy" id="538378"/>
    <lineage>
        <taxon>Bacteria</taxon>
        <taxon>Pseudomonadati</taxon>
        <taxon>Pseudomonadota</taxon>
        <taxon>Alphaproteobacteria</taxon>
        <taxon>Hyphomicrobiales</taxon>
        <taxon>Rhizobiaceae</taxon>
        <taxon>Rhizobium/Agrobacterium group</taxon>
        <taxon>Rhizobium</taxon>
    </lineage>
</organism>
<comment type="caution">
    <text evidence="2">The sequence shown here is derived from an EMBL/GenBank/DDBJ whole genome shotgun (WGS) entry which is preliminary data.</text>
</comment>
<gene>
    <name evidence="2" type="ORF">FAA86_05900</name>
</gene>
<feature type="chain" id="PRO_5020252867" description="DUF945 domain-containing protein" evidence="1">
    <location>
        <begin position="26"/>
        <end position="398"/>
    </location>
</feature>
<dbReference type="AlphaFoldDB" id="A0A4S8Q513"/>
<name>A0A4S8Q513_9HYPH</name>
<dbReference type="RefSeq" id="WP_136538902.1">
    <property type="nucleotide sequence ID" value="NZ_STGU01000002.1"/>
</dbReference>
<evidence type="ECO:0000256" key="1">
    <source>
        <dbReference type="SAM" id="SignalP"/>
    </source>
</evidence>
<evidence type="ECO:0008006" key="4">
    <source>
        <dbReference type="Google" id="ProtNLM"/>
    </source>
</evidence>
<protein>
    <recommendedName>
        <fullName evidence="4">DUF945 domain-containing protein</fullName>
    </recommendedName>
</protein>
<feature type="signal peptide" evidence="1">
    <location>
        <begin position="1"/>
        <end position="25"/>
    </location>
</feature>
<evidence type="ECO:0000313" key="3">
    <source>
        <dbReference type="Proteomes" id="UP000307378"/>
    </source>
</evidence>
<keyword evidence="1" id="KW-0732">Signal</keyword>
<sequence>MTLYRSTRILLAGAALCAFSGPALALDGQDLLKKINAAFATGGTSITADNVEVDGSNVIFRGLKLGVDGDAAEKPLALEELTLEGVTEEEGGAYYIERVDFPEVNVTEDKSNFKVEDLYLSGVYVPGDANAEGIDSLMFYEEAHSGPVEVTVDGKPVFSMAEAVGTMGLSEDETTITFEGSVTGVKADLSTVEDPKAKEQIEALGLTTLDGNMNMSGSWEVESGTIDIEDYSIDFANVGKLSLAFSMSGYTLDLVKQMQEQARMMQAQPQNEQAQQAAGLAMLGLVQQLSLVDAQIRFEDAGITKRGLDFAGKSNGADGAQMAQMVKGMVPILLAQAKLGAIQNEISAAVNTYIDDPKALTIAAAPANPVAFPMIMGAAMGAPETIPGLIGLKVTAND</sequence>
<proteinExistence type="predicted"/>
<evidence type="ECO:0000313" key="2">
    <source>
        <dbReference type="EMBL" id="THV38321.1"/>
    </source>
</evidence>
<dbReference type="EMBL" id="STGU01000002">
    <property type="protein sequence ID" value="THV38321.1"/>
    <property type="molecule type" value="Genomic_DNA"/>
</dbReference>
<dbReference type="Proteomes" id="UP000307378">
    <property type="component" value="Unassembled WGS sequence"/>
</dbReference>
<accession>A0A4S8Q513</accession>
<reference evidence="2 3" key="1">
    <citation type="submission" date="2019-04" db="EMBL/GenBank/DDBJ databases">
        <title>genome sequence of strain W3.</title>
        <authorList>
            <person name="Gao J."/>
            <person name="Sun J."/>
        </authorList>
    </citation>
    <scope>NUCLEOTIDE SEQUENCE [LARGE SCALE GENOMIC DNA]</scope>
    <source>
        <strain evidence="2 3">W3</strain>
    </source>
</reference>